<dbReference type="Proteomes" id="UP000689195">
    <property type="component" value="Unassembled WGS sequence"/>
</dbReference>
<name>A0A8S1VLQ2_9CILI</name>
<evidence type="ECO:0000256" key="1">
    <source>
        <dbReference type="SAM" id="MobiDB-lite"/>
    </source>
</evidence>
<gene>
    <name evidence="2" type="ORF">PPENT_87.1.T0690129</name>
</gene>
<evidence type="ECO:0000313" key="2">
    <source>
        <dbReference type="EMBL" id="CAD8178324.1"/>
    </source>
</evidence>
<keyword evidence="3" id="KW-1185">Reference proteome</keyword>
<dbReference type="OrthoDB" id="306237at2759"/>
<accession>A0A8S1VLQ2</accession>
<sequence length="356" mass="41791">MLKSNKLTSESALTTNRPTSRIDTSQLNRGYSQYTQRQSTNKKLWIKINKVTEDVTDSKPYIAIEKQRNTNSCHIRPSLSRKTSSDIKNYIDYNEIKHFIKEVDHNYEDEPFSKKDNQKLTLQYQKEKRLNHLNLILATFRDRIKSRNISNDIESNNQQKFNNKIKIRSKQIAIIKQQSDNQIGFKISQLKQQNASQQLIYSNYLKSFRASSDYILNQIPHMPSQQISKLTDDLGNLENYKQYNIYNKSISLTSDRLENTKEYFQRPQISMKQILRRNQKNPDEIDNQLFIDESIISETEAKLNSLYGESISIQKNLLQNQKSNPIKVINAIKKMDQIKSIINNVNANKLMNKFII</sequence>
<organism evidence="2 3">
    <name type="scientific">Paramecium pentaurelia</name>
    <dbReference type="NCBI Taxonomy" id="43138"/>
    <lineage>
        <taxon>Eukaryota</taxon>
        <taxon>Sar</taxon>
        <taxon>Alveolata</taxon>
        <taxon>Ciliophora</taxon>
        <taxon>Intramacronucleata</taxon>
        <taxon>Oligohymenophorea</taxon>
        <taxon>Peniculida</taxon>
        <taxon>Parameciidae</taxon>
        <taxon>Paramecium</taxon>
    </lineage>
</organism>
<protein>
    <submittedName>
        <fullName evidence="2">Uncharacterized protein</fullName>
    </submittedName>
</protein>
<feature type="region of interest" description="Disordered" evidence="1">
    <location>
        <begin position="1"/>
        <end position="26"/>
    </location>
</feature>
<evidence type="ECO:0000313" key="3">
    <source>
        <dbReference type="Proteomes" id="UP000689195"/>
    </source>
</evidence>
<dbReference type="EMBL" id="CAJJDO010000069">
    <property type="protein sequence ID" value="CAD8178324.1"/>
    <property type="molecule type" value="Genomic_DNA"/>
</dbReference>
<comment type="caution">
    <text evidence="2">The sequence shown here is derived from an EMBL/GenBank/DDBJ whole genome shotgun (WGS) entry which is preliminary data.</text>
</comment>
<dbReference type="AlphaFoldDB" id="A0A8S1VLQ2"/>
<reference evidence="2" key="1">
    <citation type="submission" date="2021-01" db="EMBL/GenBank/DDBJ databases">
        <authorList>
            <consortium name="Genoscope - CEA"/>
            <person name="William W."/>
        </authorList>
    </citation>
    <scope>NUCLEOTIDE SEQUENCE</scope>
</reference>
<proteinExistence type="predicted"/>